<keyword evidence="3" id="KW-1185">Reference proteome</keyword>
<evidence type="ECO:0000256" key="1">
    <source>
        <dbReference type="SAM" id="MobiDB-lite"/>
    </source>
</evidence>
<reference evidence="2" key="2">
    <citation type="submission" date="2015-06" db="UniProtKB">
        <authorList>
            <consortium name="EnsemblPlants"/>
        </authorList>
    </citation>
    <scope>IDENTIFICATION</scope>
    <source>
        <strain evidence="2">DM1-3 516 R44</strain>
    </source>
</reference>
<dbReference type="Gramene" id="PGSC0003DMT400091079">
    <property type="protein sequence ID" value="PGSC0003DMT400091079"/>
    <property type="gene ID" value="PGSC0003DMG400040650"/>
</dbReference>
<feature type="compositionally biased region" description="Basic and acidic residues" evidence="1">
    <location>
        <begin position="1"/>
        <end position="12"/>
    </location>
</feature>
<reference evidence="3" key="1">
    <citation type="journal article" date="2011" name="Nature">
        <title>Genome sequence and analysis of the tuber crop potato.</title>
        <authorList>
            <consortium name="The Potato Genome Sequencing Consortium"/>
        </authorList>
    </citation>
    <scope>NUCLEOTIDE SEQUENCE [LARGE SCALE GENOMIC DNA]</scope>
    <source>
        <strain evidence="3">cv. DM1-3 516 R44</strain>
    </source>
</reference>
<dbReference type="InParanoid" id="M1DLU6"/>
<dbReference type="AlphaFoldDB" id="M1DLU6"/>
<proteinExistence type="predicted"/>
<dbReference type="EnsemblPlants" id="PGSC0003DMT400091079">
    <property type="protein sequence ID" value="PGSC0003DMT400091079"/>
    <property type="gene ID" value="PGSC0003DMG400040650"/>
</dbReference>
<dbReference type="Proteomes" id="UP000011115">
    <property type="component" value="Unassembled WGS sequence"/>
</dbReference>
<accession>M1DLU6</accession>
<name>M1DLU6_SOLTU</name>
<evidence type="ECO:0000313" key="2">
    <source>
        <dbReference type="EnsemblPlants" id="PGSC0003DMT400091079"/>
    </source>
</evidence>
<dbReference type="HOGENOM" id="CLU_2162926_0_0_1"/>
<protein>
    <submittedName>
        <fullName evidence="2">Uncharacterized protein</fullName>
    </submittedName>
</protein>
<evidence type="ECO:0000313" key="3">
    <source>
        <dbReference type="Proteomes" id="UP000011115"/>
    </source>
</evidence>
<organism evidence="2 3">
    <name type="scientific">Solanum tuberosum</name>
    <name type="common">Potato</name>
    <dbReference type="NCBI Taxonomy" id="4113"/>
    <lineage>
        <taxon>Eukaryota</taxon>
        <taxon>Viridiplantae</taxon>
        <taxon>Streptophyta</taxon>
        <taxon>Embryophyta</taxon>
        <taxon>Tracheophyta</taxon>
        <taxon>Spermatophyta</taxon>
        <taxon>Magnoliopsida</taxon>
        <taxon>eudicotyledons</taxon>
        <taxon>Gunneridae</taxon>
        <taxon>Pentapetalae</taxon>
        <taxon>asterids</taxon>
        <taxon>lamiids</taxon>
        <taxon>Solanales</taxon>
        <taxon>Solanaceae</taxon>
        <taxon>Solanoideae</taxon>
        <taxon>Solaneae</taxon>
        <taxon>Solanum</taxon>
    </lineage>
</organism>
<sequence length="111" mass="13191">MRIKGQSKENNHNHLWRHHRHQLQPNRLQVPTLVMQESLMNLFNEPPTNQSLDDFWGELPKGKSGKRKHKVGESYEELRADLSKEERRQHKKFCNASLKKAREEEALAQQQ</sequence>
<feature type="region of interest" description="Disordered" evidence="1">
    <location>
        <begin position="1"/>
        <end position="22"/>
    </location>
</feature>
<dbReference type="PaxDb" id="4113-PGSC0003DMT400091079"/>